<sequence length="240" mass="25854">MAISQAVRNPRSYLSRTLGMYRTLLTDPGTFYDEYVGTRGLRVEILLVLVVGAVGFVGNVYALLQVEELFAQIEVPLGPDVAFAMWGEVVAPLVGAVLLWVGLTTALYVVSWLYSAVGEYYVLLKWTAWALVPLAFANLIHSAAMAYAAFSLSASDVATSEIPRRPADRAAFVWDVVAGELAVLAAVVVGIAFAVWAGYIGAYAVRGVRDIETDEAYRVAAVPTVGYVLYVVYEVATTGL</sequence>
<feature type="transmembrane region" description="Helical" evidence="5">
    <location>
        <begin position="216"/>
        <end position="233"/>
    </location>
</feature>
<dbReference type="AlphaFoldDB" id="A0A1I6L8C3"/>
<gene>
    <name evidence="7" type="ORF">SAMN05216559_2251</name>
</gene>
<evidence type="ECO:0000256" key="5">
    <source>
        <dbReference type="SAM" id="Phobius"/>
    </source>
</evidence>
<dbReference type="Proteomes" id="UP000199062">
    <property type="component" value="Unassembled WGS sequence"/>
</dbReference>
<dbReference type="EMBL" id="FOZK01000002">
    <property type="protein sequence ID" value="SFR99726.1"/>
    <property type="molecule type" value="Genomic_DNA"/>
</dbReference>
<organism evidence="7 8">
    <name type="scientific">Halomicrobium zhouii</name>
    <dbReference type="NCBI Taxonomy" id="767519"/>
    <lineage>
        <taxon>Archaea</taxon>
        <taxon>Methanobacteriati</taxon>
        <taxon>Methanobacteriota</taxon>
        <taxon>Stenosarchaea group</taxon>
        <taxon>Halobacteria</taxon>
        <taxon>Halobacteriales</taxon>
        <taxon>Haloarculaceae</taxon>
        <taxon>Halomicrobium</taxon>
    </lineage>
</organism>
<reference evidence="7 8" key="1">
    <citation type="submission" date="2016-10" db="EMBL/GenBank/DDBJ databases">
        <authorList>
            <person name="de Groot N.N."/>
        </authorList>
    </citation>
    <scope>NUCLEOTIDE SEQUENCE [LARGE SCALE GENOMIC DNA]</scope>
    <source>
        <strain evidence="7 8">CGMCC 1.10457</strain>
    </source>
</reference>
<evidence type="ECO:0000313" key="8">
    <source>
        <dbReference type="Proteomes" id="UP000199062"/>
    </source>
</evidence>
<comment type="subcellular location">
    <subcellularLocation>
        <location evidence="1">Membrane</location>
        <topology evidence="1">Multi-pass membrane protein</topology>
    </subcellularLocation>
</comment>
<dbReference type="Pfam" id="PF04893">
    <property type="entry name" value="Yip1"/>
    <property type="match status" value="1"/>
</dbReference>
<protein>
    <submittedName>
        <fullName evidence="7">Yip1 domain-containing protein</fullName>
    </submittedName>
</protein>
<feature type="transmembrane region" description="Helical" evidence="5">
    <location>
        <begin position="45"/>
        <end position="64"/>
    </location>
</feature>
<keyword evidence="8" id="KW-1185">Reference proteome</keyword>
<accession>A0A1I6L8C3</accession>
<feature type="transmembrane region" description="Helical" evidence="5">
    <location>
        <begin position="84"/>
        <end position="114"/>
    </location>
</feature>
<proteinExistence type="predicted"/>
<keyword evidence="4 5" id="KW-0472">Membrane</keyword>
<evidence type="ECO:0000256" key="2">
    <source>
        <dbReference type="ARBA" id="ARBA00022692"/>
    </source>
</evidence>
<dbReference type="OrthoDB" id="234734at2157"/>
<evidence type="ECO:0000256" key="4">
    <source>
        <dbReference type="ARBA" id="ARBA00023136"/>
    </source>
</evidence>
<feature type="transmembrane region" description="Helical" evidence="5">
    <location>
        <begin position="181"/>
        <end position="204"/>
    </location>
</feature>
<evidence type="ECO:0000256" key="1">
    <source>
        <dbReference type="ARBA" id="ARBA00004141"/>
    </source>
</evidence>
<dbReference type="InterPro" id="IPR006977">
    <property type="entry name" value="Yip1_dom"/>
</dbReference>
<evidence type="ECO:0000259" key="6">
    <source>
        <dbReference type="Pfam" id="PF04893"/>
    </source>
</evidence>
<dbReference type="RefSeq" id="WP_089816625.1">
    <property type="nucleotide sequence ID" value="NZ_FOZK01000002.1"/>
</dbReference>
<dbReference type="GO" id="GO:0016020">
    <property type="term" value="C:membrane"/>
    <property type="evidence" value="ECO:0007669"/>
    <property type="project" value="UniProtKB-SubCell"/>
</dbReference>
<keyword evidence="3 5" id="KW-1133">Transmembrane helix</keyword>
<name>A0A1I6L8C3_9EURY</name>
<evidence type="ECO:0000313" key="7">
    <source>
        <dbReference type="EMBL" id="SFR99726.1"/>
    </source>
</evidence>
<keyword evidence="2 5" id="KW-0812">Transmembrane</keyword>
<feature type="transmembrane region" description="Helical" evidence="5">
    <location>
        <begin position="126"/>
        <end position="150"/>
    </location>
</feature>
<feature type="domain" description="Yip1" evidence="6">
    <location>
        <begin position="24"/>
        <end position="231"/>
    </location>
</feature>
<dbReference type="STRING" id="767519.SAMN05216559_2251"/>
<evidence type="ECO:0000256" key="3">
    <source>
        <dbReference type="ARBA" id="ARBA00022989"/>
    </source>
</evidence>